<comment type="subunit">
    <text evidence="12">Homodimer.</text>
</comment>
<organism evidence="15 16">
    <name type="scientific">Neisseria dentiae</name>
    <dbReference type="NCBI Taxonomy" id="194197"/>
    <lineage>
        <taxon>Bacteria</taxon>
        <taxon>Pseudomonadati</taxon>
        <taxon>Pseudomonadota</taxon>
        <taxon>Betaproteobacteria</taxon>
        <taxon>Neisseriales</taxon>
        <taxon>Neisseriaceae</taxon>
        <taxon>Neisseria</taxon>
    </lineage>
</organism>
<keyword evidence="8 12" id="KW-0275">Fatty acid biosynthesis</keyword>
<reference evidence="16" key="1">
    <citation type="submission" date="2017-01" db="EMBL/GenBank/DDBJ databases">
        <authorList>
            <person name="Wolfgang W.J."/>
            <person name="Cole J."/>
            <person name="Wroblewski D."/>
            <person name="Mcginnis J."/>
            <person name="Musser K.A."/>
        </authorList>
    </citation>
    <scope>NUCLEOTIDE SEQUENCE [LARGE SCALE GENOMIC DNA]</scope>
    <source>
        <strain evidence="16">DSM 19151</strain>
    </source>
</reference>
<dbReference type="GO" id="GO:0004315">
    <property type="term" value="F:3-oxoacyl-[acyl-carrier-protein] synthase activity"/>
    <property type="evidence" value="ECO:0007669"/>
    <property type="project" value="InterPro"/>
</dbReference>
<feature type="active site" evidence="12">
    <location>
        <position position="115"/>
    </location>
</feature>
<keyword evidence="9 12" id="KW-0511">Multifunctional enzyme</keyword>
<keyword evidence="16" id="KW-1185">Reference proteome</keyword>
<dbReference type="Gene3D" id="3.40.47.10">
    <property type="match status" value="1"/>
</dbReference>
<dbReference type="InterPro" id="IPR013751">
    <property type="entry name" value="ACP_syn_III_N"/>
</dbReference>
<evidence type="ECO:0000259" key="13">
    <source>
        <dbReference type="Pfam" id="PF08541"/>
    </source>
</evidence>
<dbReference type="UniPathway" id="UPA00094"/>
<dbReference type="CDD" id="cd00830">
    <property type="entry name" value="KAS_III"/>
    <property type="match status" value="1"/>
</dbReference>
<evidence type="ECO:0000256" key="9">
    <source>
        <dbReference type="ARBA" id="ARBA00023268"/>
    </source>
</evidence>
<keyword evidence="5 12" id="KW-0808">Transferase</keyword>
<protein>
    <recommendedName>
        <fullName evidence="3 12">Beta-ketoacyl-[acyl-carrier-protein] synthase III</fullName>
        <shortName evidence="12">Beta-ketoacyl-ACP synthase III</shortName>
        <shortName evidence="12">KAS III</shortName>
        <ecNumber evidence="3 12">2.3.1.180</ecNumber>
    </recommendedName>
    <alternativeName>
        <fullName evidence="12">3-oxoacyl-[acyl-carrier-protein] synthase 3</fullName>
    </alternativeName>
    <alternativeName>
        <fullName evidence="12">3-oxoacyl-[acyl-carrier-protein] synthase III</fullName>
    </alternativeName>
</protein>
<dbReference type="Pfam" id="PF08545">
    <property type="entry name" value="ACP_syn_III"/>
    <property type="match status" value="1"/>
</dbReference>
<feature type="active site" evidence="12">
    <location>
        <position position="248"/>
    </location>
</feature>
<dbReference type="HAMAP" id="MF_01815">
    <property type="entry name" value="FabH"/>
    <property type="match status" value="1"/>
</dbReference>
<evidence type="ECO:0000313" key="16">
    <source>
        <dbReference type="Proteomes" id="UP000193118"/>
    </source>
</evidence>
<dbReference type="PANTHER" id="PTHR43091">
    <property type="entry name" value="3-OXOACYL-[ACYL-CARRIER-PROTEIN] SYNTHASE"/>
    <property type="match status" value="1"/>
</dbReference>
<dbReference type="Proteomes" id="UP000193118">
    <property type="component" value="Unassembled WGS sequence"/>
</dbReference>
<keyword evidence="7 12" id="KW-0443">Lipid metabolism</keyword>
<comment type="function">
    <text evidence="12">Catalyzes the condensation reaction of fatty acid synthesis by the addition to an acyl acceptor of two carbons from malonyl-ACP. Catalyzes the first condensation reaction which initiates fatty acid synthesis and may therefore play a role in governing the total rate of fatty acid production. Possesses both acetoacetyl-ACP synthase and acetyl transacylase activities. Its substrate specificity determines the biosynthesis of branched-chain and/or straight-chain of fatty acids.</text>
</comment>
<accession>A0A1X3DFV6</accession>
<comment type="caution">
    <text evidence="15">The sequence shown here is derived from an EMBL/GenBank/DDBJ whole genome shotgun (WGS) entry which is preliminary data.</text>
</comment>
<comment type="catalytic activity">
    <reaction evidence="11">
        <text>malonyl-[ACP] + acetyl-CoA + H(+) = 3-oxobutanoyl-[ACP] + CO2 + CoA</text>
        <dbReference type="Rhea" id="RHEA:12080"/>
        <dbReference type="Rhea" id="RHEA-COMP:9623"/>
        <dbReference type="Rhea" id="RHEA-COMP:9625"/>
        <dbReference type="ChEBI" id="CHEBI:15378"/>
        <dbReference type="ChEBI" id="CHEBI:16526"/>
        <dbReference type="ChEBI" id="CHEBI:57287"/>
        <dbReference type="ChEBI" id="CHEBI:57288"/>
        <dbReference type="ChEBI" id="CHEBI:78449"/>
        <dbReference type="ChEBI" id="CHEBI:78450"/>
        <dbReference type="EC" id="2.3.1.180"/>
    </reaction>
    <physiologicalReaction direction="left-to-right" evidence="11">
        <dbReference type="Rhea" id="RHEA:12081"/>
    </physiologicalReaction>
</comment>
<dbReference type="NCBIfam" id="TIGR00747">
    <property type="entry name" value="fabH"/>
    <property type="match status" value="1"/>
</dbReference>
<dbReference type="EC" id="2.3.1.180" evidence="3 12"/>
<dbReference type="GO" id="GO:0033818">
    <property type="term" value="F:beta-ketoacyl-acyl-carrier-protein synthase III activity"/>
    <property type="evidence" value="ECO:0007669"/>
    <property type="project" value="UniProtKB-UniRule"/>
</dbReference>
<dbReference type="NCBIfam" id="NF006829">
    <property type="entry name" value="PRK09352.1"/>
    <property type="match status" value="1"/>
</dbReference>
<dbReference type="Pfam" id="PF08541">
    <property type="entry name" value="ACP_syn_III_C"/>
    <property type="match status" value="1"/>
</dbReference>
<dbReference type="GO" id="GO:0005737">
    <property type="term" value="C:cytoplasm"/>
    <property type="evidence" value="ECO:0007669"/>
    <property type="project" value="UniProtKB-SubCell"/>
</dbReference>
<comment type="pathway">
    <text evidence="1 12">Lipid metabolism; fatty acid biosynthesis.</text>
</comment>
<feature type="domain" description="Beta-ketoacyl-[acyl-carrier-protein] synthase III C-terminal" evidence="13">
    <location>
        <begin position="233"/>
        <end position="321"/>
    </location>
</feature>
<sequence>MQYAKILGTGSYLPANRVSNDDLAKKIDTSDEWITTRTGIKFRHLADDNEKTSDLAVAAARNALASANLPAEELDLIIVATSTPDMIFPSTATIVQQKLGIGSSGCPAFDVQAVCAGFMYAITTANAYIRSGMAKNVLVIGAETFSRILDWNDRTTCVLFGDGAGAVVLGASDEPGIIHSKLQADGDYLDLLKTPGQVVNGQVWGTPFLTMDGPGVFKFAVKMLSKVADEVITEAGYTAGQIDWLVPHQANKRIIESTAKHLGLSMEKVVLTVQEHGNTSAASIPLALDSGIRSGQISRGQHLLLEGIGGGFAWGAVLLKY</sequence>
<evidence type="ECO:0000256" key="6">
    <source>
        <dbReference type="ARBA" id="ARBA00022832"/>
    </source>
</evidence>
<dbReference type="PANTHER" id="PTHR43091:SF1">
    <property type="entry name" value="BETA-KETOACYL-[ACYL-CARRIER-PROTEIN] SYNTHASE III, CHLOROPLASTIC"/>
    <property type="match status" value="1"/>
</dbReference>
<dbReference type="GeneID" id="94579851"/>
<feature type="active site" evidence="12">
    <location>
        <position position="278"/>
    </location>
</feature>
<evidence type="ECO:0000256" key="3">
    <source>
        <dbReference type="ARBA" id="ARBA00012333"/>
    </source>
</evidence>
<feature type="region of interest" description="ACP-binding" evidence="12">
    <location>
        <begin position="249"/>
        <end position="253"/>
    </location>
</feature>
<evidence type="ECO:0000256" key="4">
    <source>
        <dbReference type="ARBA" id="ARBA00022516"/>
    </source>
</evidence>
<gene>
    <name evidence="12" type="primary">fabH</name>
    <name evidence="15" type="ORF">BWD09_02060</name>
</gene>
<dbReference type="OrthoDB" id="9815506at2"/>
<feature type="domain" description="Beta-ketoacyl-[acyl-carrier-protein] synthase III N-terminal" evidence="14">
    <location>
        <begin position="109"/>
        <end position="186"/>
    </location>
</feature>
<dbReference type="FunFam" id="3.40.47.10:FF:000004">
    <property type="entry name" value="3-oxoacyl-[acyl-carrier-protein] synthase 3"/>
    <property type="match status" value="1"/>
</dbReference>
<comment type="similarity">
    <text evidence="2 12">Belongs to the thiolase-like superfamily. FabH family.</text>
</comment>
<dbReference type="GO" id="GO:0006633">
    <property type="term" value="P:fatty acid biosynthetic process"/>
    <property type="evidence" value="ECO:0007669"/>
    <property type="project" value="UniProtKB-UniRule"/>
</dbReference>
<evidence type="ECO:0000313" key="15">
    <source>
        <dbReference type="EMBL" id="OSI18655.1"/>
    </source>
</evidence>
<evidence type="ECO:0000256" key="7">
    <source>
        <dbReference type="ARBA" id="ARBA00023098"/>
    </source>
</evidence>
<comment type="domain">
    <text evidence="12">The last Arg residue of the ACP-binding site is essential for the weak association between ACP/AcpP and FabH.</text>
</comment>
<dbReference type="RefSeq" id="WP_085365073.1">
    <property type="nucleotide sequence ID" value="NZ_CAUJPZ010000001.1"/>
</dbReference>
<dbReference type="AlphaFoldDB" id="A0A1X3DFV6"/>
<evidence type="ECO:0000256" key="5">
    <source>
        <dbReference type="ARBA" id="ARBA00022679"/>
    </source>
</evidence>
<evidence type="ECO:0000259" key="14">
    <source>
        <dbReference type="Pfam" id="PF08545"/>
    </source>
</evidence>
<proteinExistence type="inferred from homology"/>
<evidence type="ECO:0000256" key="8">
    <source>
        <dbReference type="ARBA" id="ARBA00023160"/>
    </source>
</evidence>
<keyword evidence="6 12" id="KW-0276">Fatty acid metabolism</keyword>
<dbReference type="InterPro" id="IPR016039">
    <property type="entry name" value="Thiolase-like"/>
</dbReference>
<keyword evidence="12" id="KW-0963">Cytoplasm</keyword>
<name>A0A1X3DFV6_9NEIS</name>
<dbReference type="SUPFAM" id="SSF53901">
    <property type="entry name" value="Thiolase-like"/>
    <property type="match status" value="1"/>
</dbReference>
<keyword evidence="4 12" id="KW-0444">Lipid biosynthesis</keyword>
<comment type="subcellular location">
    <subcellularLocation>
        <location evidence="12">Cytoplasm</location>
    </subcellularLocation>
</comment>
<keyword evidence="10 12" id="KW-0012">Acyltransferase</keyword>
<dbReference type="InterPro" id="IPR004655">
    <property type="entry name" value="FabH"/>
</dbReference>
<evidence type="ECO:0000256" key="1">
    <source>
        <dbReference type="ARBA" id="ARBA00005194"/>
    </source>
</evidence>
<evidence type="ECO:0000256" key="11">
    <source>
        <dbReference type="ARBA" id="ARBA00051096"/>
    </source>
</evidence>
<evidence type="ECO:0000256" key="2">
    <source>
        <dbReference type="ARBA" id="ARBA00008642"/>
    </source>
</evidence>
<evidence type="ECO:0000256" key="12">
    <source>
        <dbReference type="HAMAP-Rule" id="MF_01815"/>
    </source>
</evidence>
<evidence type="ECO:0000256" key="10">
    <source>
        <dbReference type="ARBA" id="ARBA00023315"/>
    </source>
</evidence>
<dbReference type="EMBL" id="MTBO01000002">
    <property type="protein sequence ID" value="OSI18655.1"/>
    <property type="molecule type" value="Genomic_DNA"/>
</dbReference>
<dbReference type="STRING" id="194197.BWD09_02060"/>
<dbReference type="InterPro" id="IPR013747">
    <property type="entry name" value="ACP_syn_III_C"/>
</dbReference>